<dbReference type="Pfam" id="PF20772">
    <property type="entry name" value="TACO1_YebC_N"/>
    <property type="match status" value="1"/>
</dbReference>
<evidence type="ECO:0000313" key="6">
    <source>
        <dbReference type="EMBL" id="KAF9466399.1"/>
    </source>
</evidence>
<accession>A0A9P5YBV1</accession>
<dbReference type="InterPro" id="IPR026564">
    <property type="entry name" value="Transcrip_reg_TACO1-like_dom3"/>
</dbReference>
<dbReference type="InterPro" id="IPR017856">
    <property type="entry name" value="Integrase-like_N"/>
</dbReference>
<dbReference type="Proteomes" id="UP000807353">
    <property type="component" value="Unassembled WGS sequence"/>
</dbReference>
<protein>
    <submittedName>
        <fullName evidence="6">YebC-like protein</fullName>
    </submittedName>
</protein>
<feature type="domain" description="TACO1/YebC-like N-terminal" evidence="5">
    <location>
        <begin position="26"/>
        <end position="97"/>
    </location>
</feature>
<evidence type="ECO:0000256" key="2">
    <source>
        <dbReference type="ARBA" id="ARBA00008724"/>
    </source>
</evidence>
<dbReference type="InterPro" id="IPR049083">
    <property type="entry name" value="TACO1_YebC_N"/>
</dbReference>
<evidence type="ECO:0000259" key="5">
    <source>
        <dbReference type="Pfam" id="PF20772"/>
    </source>
</evidence>
<dbReference type="GO" id="GO:0005739">
    <property type="term" value="C:mitochondrion"/>
    <property type="evidence" value="ECO:0007669"/>
    <property type="project" value="UniProtKB-SubCell"/>
</dbReference>
<gene>
    <name evidence="6" type="ORF">BDZ94DRAFT_218584</name>
</gene>
<evidence type="ECO:0000259" key="4">
    <source>
        <dbReference type="Pfam" id="PF01709"/>
    </source>
</evidence>
<dbReference type="HAMAP" id="MF_00693">
    <property type="entry name" value="Transcrip_reg_TACO1"/>
    <property type="match status" value="1"/>
</dbReference>
<proteinExistence type="inferred from homology"/>
<dbReference type="InterPro" id="IPR002876">
    <property type="entry name" value="Transcrip_reg_TACO1-like"/>
</dbReference>
<keyword evidence="3" id="KW-0175">Coiled coil</keyword>
<organism evidence="6 7">
    <name type="scientific">Collybia nuda</name>
    <dbReference type="NCBI Taxonomy" id="64659"/>
    <lineage>
        <taxon>Eukaryota</taxon>
        <taxon>Fungi</taxon>
        <taxon>Dikarya</taxon>
        <taxon>Basidiomycota</taxon>
        <taxon>Agaricomycotina</taxon>
        <taxon>Agaricomycetes</taxon>
        <taxon>Agaricomycetidae</taxon>
        <taxon>Agaricales</taxon>
        <taxon>Tricholomatineae</taxon>
        <taxon>Clitocybaceae</taxon>
        <taxon>Collybia</taxon>
    </lineage>
</organism>
<dbReference type="OrthoDB" id="2017544at2759"/>
<dbReference type="InterPro" id="IPR029072">
    <property type="entry name" value="YebC-like"/>
</dbReference>
<feature type="domain" description="TACO1/YebC-like second and third" evidence="4">
    <location>
        <begin position="104"/>
        <end position="259"/>
    </location>
</feature>
<comment type="subcellular location">
    <subcellularLocation>
        <location evidence="1">Mitochondrion</location>
    </subcellularLocation>
</comment>
<comment type="similarity">
    <text evidence="2">Belongs to the TACO1 family.</text>
</comment>
<name>A0A9P5YBV1_9AGAR</name>
<dbReference type="InterPro" id="IPR048300">
    <property type="entry name" value="TACO1_YebC-like_2nd/3rd_dom"/>
</dbReference>
<feature type="coiled-coil region" evidence="3">
    <location>
        <begin position="226"/>
        <end position="253"/>
    </location>
</feature>
<dbReference type="Gene3D" id="1.10.10.200">
    <property type="match status" value="1"/>
</dbReference>
<comment type="caution">
    <text evidence="6">The sequence shown here is derived from an EMBL/GenBank/DDBJ whole genome shotgun (WGS) entry which is preliminary data.</text>
</comment>
<evidence type="ECO:0000256" key="1">
    <source>
        <dbReference type="ARBA" id="ARBA00004173"/>
    </source>
</evidence>
<evidence type="ECO:0000313" key="7">
    <source>
        <dbReference type="Proteomes" id="UP000807353"/>
    </source>
</evidence>
<keyword evidence="7" id="KW-1185">Reference proteome</keyword>
<dbReference type="AlphaFoldDB" id="A0A9P5YBV1"/>
<reference evidence="6" key="1">
    <citation type="submission" date="2020-11" db="EMBL/GenBank/DDBJ databases">
        <authorList>
            <consortium name="DOE Joint Genome Institute"/>
            <person name="Ahrendt S."/>
            <person name="Riley R."/>
            <person name="Andreopoulos W."/>
            <person name="Labutti K."/>
            <person name="Pangilinan J."/>
            <person name="Ruiz-Duenas F.J."/>
            <person name="Barrasa J.M."/>
            <person name="Sanchez-Garcia M."/>
            <person name="Camarero S."/>
            <person name="Miyauchi S."/>
            <person name="Serrano A."/>
            <person name="Linde D."/>
            <person name="Babiker R."/>
            <person name="Drula E."/>
            <person name="Ayuso-Fernandez I."/>
            <person name="Pacheco R."/>
            <person name="Padilla G."/>
            <person name="Ferreira P."/>
            <person name="Barriuso J."/>
            <person name="Kellner H."/>
            <person name="Castanera R."/>
            <person name="Alfaro M."/>
            <person name="Ramirez L."/>
            <person name="Pisabarro A.G."/>
            <person name="Kuo A."/>
            <person name="Tritt A."/>
            <person name="Lipzen A."/>
            <person name="He G."/>
            <person name="Yan M."/>
            <person name="Ng V."/>
            <person name="Cullen D."/>
            <person name="Martin F."/>
            <person name="Rosso M.-N."/>
            <person name="Henrissat B."/>
            <person name="Hibbett D."/>
            <person name="Martinez A.T."/>
            <person name="Grigoriev I.V."/>
        </authorList>
    </citation>
    <scope>NUCLEOTIDE SEQUENCE</scope>
    <source>
        <strain evidence="6">CBS 247.69</strain>
    </source>
</reference>
<dbReference type="Gene3D" id="3.30.70.980">
    <property type="match status" value="2"/>
</dbReference>
<evidence type="ECO:0000256" key="3">
    <source>
        <dbReference type="SAM" id="Coils"/>
    </source>
</evidence>
<dbReference type="PANTHER" id="PTHR12532">
    <property type="entry name" value="TRANSLATIONAL ACTIVATOR OF CYTOCHROME C OXIDASE 1"/>
    <property type="match status" value="1"/>
</dbReference>
<dbReference type="Pfam" id="PF01709">
    <property type="entry name" value="Transcrip_reg"/>
    <property type="match status" value="1"/>
</dbReference>
<dbReference type="PANTHER" id="PTHR12532:SF0">
    <property type="entry name" value="TRANSLATIONAL ACTIVATOR OF CYTOCHROME C OXIDASE 1"/>
    <property type="match status" value="1"/>
</dbReference>
<dbReference type="FunFam" id="1.10.10.200:FF:000002">
    <property type="entry name" value="Probable transcriptional regulatory protein CLM62_37755"/>
    <property type="match status" value="1"/>
</dbReference>
<dbReference type="SUPFAM" id="SSF75625">
    <property type="entry name" value="YebC-like"/>
    <property type="match status" value="1"/>
</dbReference>
<dbReference type="EMBL" id="MU150242">
    <property type="protein sequence ID" value="KAF9466399.1"/>
    <property type="molecule type" value="Genomic_DNA"/>
</dbReference>
<sequence length="263" mass="29257">MLKVASRFLVAQRSFSSSHVNLSGHNKWSKIKQKKGANDAQKGAIFGKANRDIIAAVRSGGSADPNKNLQLAAILKRAKEQDIPKENIEKALAKASQNKIISGEKFIYEAMFDSVGLIIECSTDNSNRTIHSLREILNAYSARAAPVKFMFQRKGRISIPLDTVKDDSIFLDKLVEVALEAGADDFDTIDDELLFTCPTEKLSLVEQSLIKNKANVAYSQLVYLPLELASGLSEETENNLQNLLDELDTNEDVYRVWHTLDNK</sequence>